<dbReference type="Proteomes" id="UP000245137">
    <property type="component" value="Unassembled WGS sequence"/>
</dbReference>
<evidence type="ECO:0000313" key="4">
    <source>
        <dbReference type="Proteomes" id="UP000316781"/>
    </source>
</evidence>
<name>A0A2U1SLW5_METSR</name>
<evidence type="ECO:0000313" key="3">
    <source>
        <dbReference type="Proteomes" id="UP000245137"/>
    </source>
</evidence>
<protein>
    <submittedName>
        <fullName evidence="1">DUF1465 domain-containing protein</fullName>
    </submittedName>
    <submittedName>
        <fullName evidence="2">DUF1465 family protein</fullName>
    </submittedName>
</protein>
<dbReference type="Proteomes" id="UP000316781">
    <property type="component" value="Unassembled WGS sequence"/>
</dbReference>
<keyword evidence="3" id="KW-1185">Reference proteome</keyword>
<gene>
    <name evidence="1" type="ORF">C5689_17405</name>
    <name evidence="2" type="ORF">FM996_19660</name>
</gene>
<accession>A0A2U1SLW5</accession>
<reference evidence="1 3" key="1">
    <citation type="journal article" date="2018" name="Appl. Microbiol. Biotechnol.">
        <title>Co-cultivation of the strictly anaerobic methanogen Methanosarcina barkeri with aerobic methanotrophs in an oxygen-limited membrane bioreactor.</title>
        <authorList>
            <person name="In 't Zandt M.H."/>
            <person name="van den Bosch T.J.M."/>
            <person name="Rijkers R."/>
            <person name="van Kessel M.A.H.J."/>
            <person name="Jetten M.S.M."/>
            <person name="Welte C.U."/>
        </authorList>
    </citation>
    <scope>NUCLEOTIDE SEQUENCE [LARGE SCALE GENOMIC DNA]</scope>
    <source>
        <strain evidence="1 3">DSM 17706</strain>
    </source>
</reference>
<dbReference type="EMBL" id="PUIV01000043">
    <property type="protein sequence ID" value="PWB92595.1"/>
    <property type="molecule type" value="Genomic_DNA"/>
</dbReference>
<dbReference type="InterPro" id="IPR038301">
    <property type="entry name" value="AraC-like_sf"/>
</dbReference>
<organism evidence="1 3">
    <name type="scientific">Methylosinus sporium</name>
    <dbReference type="NCBI Taxonomy" id="428"/>
    <lineage>
        <taxon>Bacteria</taxon>
        <taxon>Pseudomonadati</taxon>
        <taxon>Pseudomonadota</taxon>
        <taxon>Alphaproteobacteria</taxon>
        <taxon>Hyphomicrobiales</taxon>
        <taxon>Methylocystaceae</taxon>
        <taxon>Methylosinus</taxon>
    </lineage>
</organism>
<reference evidence="2 4" key="3">
    <citation type="submission" date="2019-07" db="EMBL/GenBank/DDBJ databases">
        <title>Ln-dependent methylotrophs.</title>
        <authorList>
            <person name="Tani A."/>
        </authorList>
    </citation>
    <scope>NUCLEOTIDE SEQUENCE [LARGE SCALE GENOMIC DNA]</scope>
    <source>
        <strain evidence="2 4">SM89A</strain>
    </source>
</reference>
<dbReference type="OrthoDB" id="9799531at2"/>
<evidence type="ECO:0000313" key="1">
    <source>
        <dbReference type="EMBL" id="PWB92595.1"/>
    </source>
</evidence>
<evidence type="ECO:0000313" key="2">
    <source>
        <dbReference type="EMBL" id="TRL26562.1"/>
    </source>
</evidence>
<sequence>MMGQASDSVGSVQTTVSFVEKLAGSEAFGAMFREGMALVEEAAGYLDGAGRDDAKSLPRPEALAYAAESMRLTTRLMQIASWLLLQRAVNQGEITRAQAASDKHKVRLSQQELASNPDVFAHLPQKLRDLAIHSLRLQARVIHLDQLIYGSEAGYPPNRAESPVEAQLRRLRNAFAPGL</sequence>
<dbReference type="EMBL" id="VJMF01000098">
    <property type="protein sequence ID" value="TRL26562.1"/>
    <property type="molecule type" value="Genomic_DNA"/>
</dbReference>
<proteinExistence type="predicted"/>
<dbReference type="Gene3D" id="1.10.8.930">
    <property type="entry name" value="Protein of unknown function DUF1465"/>
    <property type="match status" value="1"/>
</dbReference>
<dbReference type="InterPro" id="IPR010848">
    <property type="entry name" value="DUF1465"/>
</dbReference>
<dbReference type="AlphaFoldDB" id="A0A2U1SLW5"/>
<dbReference type="Pfam" id="PF07323">
    <property type="entry name" value="DUF1465"/>
    <property type="match status" value="1"/>
</dbReference>
<reference evidence="1" key="2">
    <citation type="submission" date="2018-02" db="EMBL/GenBank/DDBJ databases">
        <authorList>
            <person name="Cohen D.B."/>
            <person name="Kent A.D."/>
        </authorList>
    </citation>
    <scope>NUCLEOTIDE SEQUENCE</scope>
    <source>
        <strain evidence="1">DSM 17706</strain>
    </source>
</reference>
<comment type="caution">
    <text evidence="1">The sequence shown here is derived from an EMBL/GenBank/DDBJ whole genome shotgun (WGS) entry which is preliminary data.</text>
</comment>